<gene>
    <name evidence="1" type="ORF">EST38_g6249</name>
</gene>
<proteinExistence type="predicted"/>
<protein>
    <recommendedName>
        <fullName evidence="3">F-box domain-containing protein</fullName>
    </recommendedName>
</protein>
<comment type="caution">
    <text evidence="1">The sequence shown here is derived from an EMBL/GenBank/DDBJ whole genome shotgun (WGS) entry which is preliminary data.</text>
</comment>
<sequence length="401" mass="45645">MSTVTTLTELPRLPWELMDAIIDHLQSDLPTLGQCGMVSSAWLKRSRHHIFSTVQLWPWRIRDFLQLSASKKCTFSSSIQRVELDDSRVKPGVPCIQFMDALSLSPLSCLSQVEAIQIRSVDWTALTPTEQAKLRHRFAQFKMLKLLEFDDVTFHDLREVVNIMNSFPLLKHLSANVCFMKYTEHAVASASRLRIPRTIETLELGTDDGIPVVLTSLLAQSADPHVTRLNLRSLKAQHLPYLSTLVRRIGSHVRHLLLGMERTSFMNVDEGDYIRALKLSRLNQLRTLQIEGLKFAQKPSILEATLPDLISRLESPFLRCISTTFDLDALEDLKNFDWKNLQRVLKELYFFGLKNVEVHVRVLAGASTADATCERVESWIRNALKELDQNDALNITASLVS</sequence>
<evidence type="ECO:0000313" key="2">
    <source>
        <dbReference type="Proteomes" id="UP000290288"/>
    </source>
</evidence>
<reference evidence="1 2" key="1">
    <citation type="submission" date="2019-01" db="EMBL/GenBank/DDBJ databases">
        <title>Draft genome sequence of Psathyrella aberdarensis IHI B618.</title>
        <authorList>
            <person name="Buettner E."/>
            <person name="Kellner H."/>
        </authorList>
    </citation>
    <scope>NUCLEOTIDE SEQUENCE [LARGE SCALE GENOMIC DNA]</scope>
    <source>
        <strain evidence="1 2">IHI B618</strain>
    </source>
</reference>
<evidence type="ECO:0000313" key="1">
    <source>
        <dbReference type="EMBL" id="RXW19615.1"/>
    </source>
</evidence>
<accession>A0A4Q2DLG9</accession>
<dbReference type="OrthoDB" id="2734547at2759"/>
<dbReference type="AlphaFoldDB" id="A0A4Q2DLG9"/>
<name>A0A4Q2DLG9_9AGAR</name>
<organism evidence="1 2">
    <name type="scientific">Candolleomyces aberdarensis</name>
    <dbReference type="NCBI Taxonomy" id="2316362"/>
    <lineage>
        <taxon>Eukaryota</taxon>
        <taxon>Fungi</taxon>
        <taxon>Dikarya</taxon>
        <taxon>Basidiomycota</taxon>
        <taxon>Agaricomycotina</taxon>
        <taxon>Agaricomycetes</taxon>
        <taxon>Agaricomycetidae</taxon>
        <taxon>Agaricales</taxon>
        <taxon>Agaricineae</taxon>
        <taxon>Psathyrellaceae</taxon>
        <taxon>Candolleomyces</taxon>
    </lineage>
</organism>
<evidence type="ECO:0008006" key="3">
    <source>
        <dbReference type="Google" id="ProtNLM"/>
    </source>
</evidence>
<dbReference type="EMBL" id="SDEE01000192">
    <property type="protein sequence ID" value="RXW19615.1"/>
    <property type="molecule type" value="Genomic_DNA"/>
</dbReference>
<dbReference type="STRING" id="2316362.A0A4Q2DLG9"/>
<keyword evidence="2" id="KW-1185">Reference proteome</keyword>
<dbReference type="Proteomes" id="UP000290288">
    <property type="component" value="Unassembled WGS sequence"/>
</dbReference>